<reference evidence="2 3" key="1">
    <citation type="submission" date="2020-08" db="EMBL/GenBank/DDBJ databases">
        <title>Adhaeribacter dokdonensis sp. nov., isolated from the rhizosphere of Elymus tsukushiensis, a plant native to the Dokdo Islands, Republic of Korea.</title>
        <authorList>
            <person name="Ghim S.Y."/>
        </authorList>
    </citation>
    <scope>NUCLEOTIDE SEQUENCE [LARGE SCALE GENOMIC DNA]</scope>
    <source>
        <strain evidence="2 3">KUDC8001</strain>
    </source>
</reference>
<feature type="transmembrane region" description="Helical" evidence="1">
    <location>
        <begin position="12"/>
        <end position="31"/>
    </location>
</feature>
<dbReference type="Proteomes" id="UP000514509">
    <property type="component" value="Chromosome"/>
</dbReference>
<gene>
    <name evidence="2" type="ORF">HUW48_15330</name>
</gene>
<sequence length="268" mass="31556">MTQVFYITIRVLGYKLLFGSLLIFLTVKGFSQDRINDKNQLGWYVYEGDHSLGKRWALHTEYQWRRVHFIKSWQQSLARVGFSYRLLPQVKLGTGYTSFITYPFGDFPAADTGEPYPERRFHQDIQLYDTIGYLPITHRFRLEQRWIGQLAENKGKSVQSWEYQNRIRYQIALLIPLQGRSIEGQEWYLNFFDELFIGFGKNVGRNIFNQNRLSGGLGYQFTDDFQVELNYLYQITQHAGAEPISGKSIFEYNQGFRLGISYNLSLIK</sequence>
<organism evidence="2 3">
    <name type="scientific">Adhaeribacter radiodurans</name>
    <dbReference type="NCBI Taxonomy" id="2745197"/>
    <lineage>
        <taxon>Bacteria</taxon>
        <taxon>Pseudomonadati</taxon>
        <taxon>Bacteroidota</taxon>
        <taxon>Cytophagia</taxon>
        <taxon>Cytophagales</taxon>
        <taxon>Hymenobacteraceae</taxon>
        <taxon>Adhaeribacter</taxon>
    </lineage>
</organism>
<keyword evidence="1" id="KW-1133">Transmembrane helix</keyword>
<protein>
    <submittedName>
        <fullName evidence="2">DUF2490 domain-containing protein</fullName>
    </submittedName>
</protein>
<dbReference type="KEGG" id="add:HUW48_15330"/>
<name>A0A7L7LFY2_9BACT</name>
<evidence type="ECO:0000313" key="3">
    <source>
        <dbReference type="Proteomes" id="UP000514509"/>
    </source>
</evidence>
<accession>A0A7L7LFY2</accession>
<keyword evidence="3" id="KW-1185">Reference proteome</keyword>
<dbReference type="Pfam" id="PF10677">
    <property type="entry name" value="DUF2490"/>
    <property type="match status" value="1"/>
</dbReference>
<keyword evidence="1" id="KW-0812">Transmembrane</keyword>
<dbReference type="AlphaFoldDB" id="A0A7L7LFY2"/>
<keyword evidence="1" id="KW-0472">Membrane</keyword>
<evidence type="ECO:0000313" key="2">
    <source>
        <dbReference type="EMBL" id="QMU31577.1"/>
    </source>
</evidence>
<proteinExistence type="predicted"/>
<dbReference type="EMBL" id="CP055153">
    <property type="protein sequence ID" value="QMU31577.1"/>
    <property type="molecule type" value="Genomic_DNA"/>
</dbReference>
<evidence type="ECO:0000256" key="1">
    <source>
        <dbReference type="SAM" id="Phobius"/>
    </source>
</evidence>
<dbReference type="InterPro" id="IPR019619">
    <property type="entry name" value="DUF2490"/>
</dbReference>